<dbReference type="Proteomes" id="UP000653674">
    <property type="component" value="Unassembled WGS sequence"/>
</dbReference>
<dbReference type="RefSeq" id="WP_168077191.1">
    <property type="nucleotide sequence ID" value="NZ_BAAAQJ010000007.1"/>
</dbReference>
<keyword evidence="4" id="KW-1185">Reference proteome</keyword>
<dbReference type="Pfam" id="PF21279">
    <property type="entry name" value="YhfX-like_C"/>
    <property type="match status" value="1"/>
</dbReference>
<accession>A0A8J3LX70</accession>
<comment type="caution">
    <text evidence="3">The sequence shown here is derived from an EMBL/GenBank/DDBJ whole genome shotgun (WGS) entry which is preliminary data.</text>
</comment>
<proteinExistence type="predicted"/>
<dbReference type="SUPFAM" id="SSF51419">
    <property type="entry name" value="PLP-binding barrel"/>
    <property type="match status" value="1"/>
</dbReference>
<dbReference type="EMBL" id="BONU01000025">
    <property type="protein sequence ID" value="GIG75010.1"/>
    <property type="molecule type" value="Genomic_DNA"/>
</dbReference>
<gene>
    <name evidence="3" type="ORF">Pfl04_34140</name>
</gene>
<feature type="domain" description="Alanine racemase N-terminal" evidence="1">
    <location>
        <begin position="34"/>
        <end position="264"/>
    </location>
</feature>
<evidence type="ECO:0000313" key="4">
    <source>
        <dbReference type="Proteomes" id="UP000653674"/>
    </source>
</evidence>
<dbReference type="Gene3D" id="2.40.37.30">
    <property type="match status" value="2"/>
</dbReference>
<feature type="domain" description="YhfX-like C-terminal" evidence="2">
    <location>
        <begin position="280"/>
        <end position="384"/>
    </location>
</feature>
<dbReference type="InterPro" id="IPR001608">
    <property type="entry name" value="Ala_racemase_N"/>
</dbReference>
<evidence type="ECO:0000259" key="1">
    <source>
        <dbReference type="Pfam" id="PF01168"/>
    </source>
</evidence>
<protein>
    <submittedName>
        <fullName evidence="3">Amino-acid racemase</fullName>
    </submittedName>
</protein>
<name>A0A8J3LX70_9ACTN</name>
<evidence type="ECO:0000259" key="2">
    <source>
        <dbReference type="Pfam" id="PF21279"/>
    </source>
</evidence>
<organism evidence="3 4">
    <name type="scientific">Planosporangium flavigriseum</name>
    <dbReference type="NCBI Taxonomy" id="373681"/>
    <lineage>
        <taxon>Bacteria</taxon>
        <taxon>Bacillati</taxon>
        <taxon>Actinomycetota</taxon>
        <taxon>Actinomycetes</taxon>
        <taxon>Micromonosporales</taxon>
        <taxon>Micromonosporaceae</taxon>
        <taxon>Planosporangium</taxon>
    </lineage>
</organism>
<reference evidence="3" key="1">
    <citation type="submission" date="2021-01" db="EMBL/GenBank/DDBJ databases">
        <title>Whole genome shotgun sequence of Planosporangium flavigriseum NBRC 105377.</title>
        <authorList>
            <person name="Komaki H."/>
            <person name="Tamura T."/>
        </authorList>
    </citation>
    <scope>NUCLEOTIDE SEQUENCE</scope>
    <source>
        <strain evidence="3">NBRC 105377</strain>
    </source>
</reference>
<evidence type="ECO:0000313" key="3">
    <source>
        <dbReference type="EMBL" id="GIG75010.1"/>
    </source>
</evidence>
<dbReference type="AlphaFoldDB" id="A0A8J3LX70"/>
<dbReference type="InterPro" id="IPR029066">
    <property type="entry name" value="PLP-binding_barrel"/>
</dbReference>
<dbReference type="InterPro" id="IPR048449">
    <property type="entry name" value="YhfX-like_C"/>
</dbReference>
<dbReference type="Pfam" id="PF01168">
    <property type="entry name" value="Ala_racemase_N"/>
    <property type="match status" value="1"/>
</dbReference>
<sequence length="406" mass="43817">MFLDKLLSRNPQLVRSAAELALSGEIPANTYVLDLDAIAANGRAIRAAADQYGLSLYWMLKQVGRNPLVAQALMAEGSAETVSVDVDCAHALSTNGFRLGHIGNLVQIPRSELPGLLADRPEVVSVFSVGKAEQVGQVARELGYVQQVLLRVADPERDTYLAGMEAGFLLDELPEAVERIRRAEGVDIAGVTSFPTVSYADSGAPRPTGNFATIRRAAEILRGLGVDVRQVNAPGNTCALTVPLQAEAGATHIEPGHGFLGTTPYHLQFEDLPEIPAACYVTEVAHHFNGKAYVYGGGFFVDDPQWLQPGFARQALVGQNVEQLLEQRLPFLGAGSGSSGEFGGIDYYGFLDADERMAPVGATVVFGFRIQSFVTRANIAVIDHRDGRPRLLGVFDQLGRRLPWYN</sequence>